<dbReference type="InterPro" id="IPR006616">
    <property type="entry name" value="DM9_repeat"/>
</dbReference>
<dbReference type="PANTHER" id="PTHR31649">
    <property type="entry name" value="AGAP009604-PA"/>
    <property type="match status" value="1"/>
</dbReference>
<dbReference type="Proteomes" id="UP001187415">
    <property type="component" value="Unassembled WGS sequence"/>
</dbReference>
<feature type="signal peptide" evidence="1">
    <location>
        <begin position="1"/>
        <end position="36"/>
    </location>
</feature>
<evidence type="ECO:0000313" key="3">
    <source>
        <dbReference type="Proteomes" id="UP001187415"/>
    </source>
</evidence>
<comment type="caution">
    <text evidence="2">The sequence shown here is derived from an EMBL/GenBank/DDBJ whole genome shotgun (WGS) entry which is preliminary data.</text>
</comment>
<evidence type="ECO:0000313" key="2">
    <source>
        <dbReference type="EMBL" id="KAK2838143.1"/>
    </source>
</evidence>
<name>A0AA88MJX4_CHASR</name>
<keyword evidence="3" id="KW-1185">Reference proteome</keyword>
<accession>A0AA88MJX4</accession>
<dbReference type="Gene3D" id="2.170.15.10">
    <property type="entry name" value="Proaerolysin, chain A, domain 3"/>
    <property type="match status" value="1"/>
</dbReference>
<dbReference type="AlphaFoldDB" id="A0AA88MJX4"/>
<dbReference type="EMBL" id="JAUPFM010000011">
    <property type="protein sequence ID" value="KAK2838143.1"/>
    <property type="molecule type" value="Genomic_DNA"/>
</dbReference>
<dbReference type="CDD" id="cd20220">
    <property type="entry name" value="PFM_natterin-3-like"/>
    <property type="match status" value="1"/>
</dbReference>
<keyword evidence="1" id="KW-0732">Signal</keyword>
<evidence type="ECO:0000256" key="1">
    <source>
        <dbReference type="SAM" id="SignalP"/>
    </source>
</evidence>
<reference evidence="2" key="1">
    <citation type="submission" date="2023-07" db="EMBL/GenBank/DDBJ databases">
        <title>Chromosome-level Genome Assembly of Striped Snakehead (Channa striata).</title>
        <authorList>
            <person name="Liu H."/>
        </authorList>
    </citation>
    <scope>NUCLEOTIDE SEQUENCE</scope>
    <source>
        <strain evidence="2">Gz</strain>
        <tissue evidence="2">Muscle</tissue>
    </source>
</reference>
<sequence>MRPDDDYVIHRETLLVCSDLTMKLLLLLLLSSAGLHDVVDTSSQHQNVLLNPDQEETAPERSSVTHRRILSPATLKLKRDAELAYKYSKLKWQTWSGSLPNGSVSVYNHQAGRVDYVCKHICYSGFYSPDMGFYCYYLYEDKQYQNSSFDILVNEDNFEILEWMNGSRGSVPPNSVRTCIREELYVGKSRSSRGKVHPQDRGFFLPWKGSEYQVLTINLDVQSEHISNVKYNTSGTTIFPFPLQSICVASLTNSECSPVLKTAELSKTGKVERRWDFSGPIIAGINRTFAGHVPRIVPGSIVVGAEVTLLFTGGQAEDSTENITHSMSVELTVPPNYSCRAVMVGRQLEVNAPFTADLRRTYRNRGTTWTSISGMYESRQVGEVQSEVGQCKPVIDAASCSTVTEH</sequence>
<evidence type="ECO:0008006" key="4">
    <source>
        <dbReference type="Google" id="ProtNLM"/>
    </source>
</evidence>
<organism evidence="2 3">
    <name type="scientific">Channa striata</name>
    <name type="common">Snakehead murrel</name>
    <name type="synonym">Ophicephalus striatus</name>
    <dbReference type="NCBI Taxonomy" id="64152"/>
    <lineage>
        <taxon>Eukaryota</taxon>
        <taxon>Metazoa</taxon>
        <taxon>Chordata</taxon>
        <taxon>Craniata</taxon>
        <taxon>Vertebrata</taxon>
        <taxon>Euteleostomi</taxon>
        <taxon>Actinopterygii</taxon>
        <taxon>Neopterygii</taxon>
        <taxon>Teleostei</taxon>
        <taxon>Neoteleostei</taxon>
        <taxon>Acanthomorphata</taxon>
        <taxon>Anabantaria</taxon>
        <taxon>Anabantiformes</taxon>
        <taxon>Channoidei</taxon>
        <taxon>Channidae</taxon>
        <taxon>Channa</taxon>
    </lineage>
</organism>
<dbReference type="PANTHER" id="PTHR31649:SF1">
    <property type="entry name" value="FARNESOIC ACID O-METHYL TRANSFERASE DOMAIN-CONTAINING PROTEIN"/>
    <property type="match status" value="1"/>
</dbReference>
<dbReference type="SUPFAM" id="SSF56973">
    <property type="entry name" value="Aerolisin/ETX pore-forming domain"/>
    <property type="match status" value="1"/>
</dbReference>
<dbReference type="Pfam" id="PF11901">
    <property type="entry name" value="DM9"/>
    <property type="match status" value="1"/>
</dbReference>
<feature type="chain" id="PRO_5041690102" description="Natterin-3-like" evidence="1">
    <location>
        <begin position="37"/>
        <end position="406"/>
    </location>
</feature>
<protein>
    <recommendedName>
        <fullName evidence="4">Natterin-3-like</fullName>
    </recommendedName>
</protein>
<proteinExistence type="predicted"/>
<gene>
    <name evidence="2" type="ORF">Q5P01_015355</name>
</gene>